<feature type="chain" id="PRO_5041421230" evidence="1">
    <location>
        <begin position="20"/>
        <end position="196"/>
    </location>
</feature>
<name>A0AA36H8C6_CYLNA</name>
<dbReference type="Proteomes" id="UP001176961">
    <property type="component" value="Unassembled WGS sequence"/>
</dbReference>
<comment type="caution">
    <text evidence="2">The sequence shown here is derived from an EMBL/GenBank/DDBJ whole genome shotgun (WGS) entry which is preliminary data.</text>
</comment>
<proteinExistence type="predicted"/>
<evidence type="ECO:0000313" key="2">
    <source>
        <dbReference type="EMBL" id="CAJ0605549.1"/>
    </source>
</evidence>
<keyword evidence="1" id="KW-0732">Signal</keyword>
<feature type="signal peptide" evidence="1">
    <location>
        <begin position="1"/>
        <end position="19"/>
    </location>
</feature>
<organism evidence="2 3">
    <name type="scientific">Cylicocyclus nassatus</name>
    <name type="common">Nematode worm</name>
    <dbReference type="NCBI Taxonomy" id="53992"/>
    <lineage>
        <taxon>Eukaryota</taxon>
        <taxon>Metazoa</taxon>
        <taxon>Ecdysozoa</taxon>
        <taxon>Nematoda</taxon>
        <taxon>Chromadorea</taxon>
        <taxon>Rhabditida</taxon>
        <taxon>Rhabditina</taxon>
        <taxon>Rhabditomorpha</taxon>
        <taxon>Strongyloidea</taxon>
        <taxon>Strongylidae</taxon>
        <taxon>Cylicocyclus</taxon>
    </lineage>
</organism>
<accession>A0AA36H8C6</accession>
<protein>
    <submittedName>
        <fullName evidence="2">Uncharacterized protein</fullName>
    </submittedName>
</protein>
<evidence type="ECO:0000313" key="3">
    <source>
        <dbReference type="Proteomes" id="UP001176961"/>
    </source>
</evidence>
<keyword evidence="3" id="KW-1185">Reference proteome</keyword>
<dbReference type="EMBL" id="CATQJL010000316">
    <property type="protein sequence ID" value="CAJ0605549.1"/>
    <property type="molecule type" value="Genomic_DNA"/>
</dbReference>
<sequence>MKLLITLRIIAVNCLVSLDTEVSIDTGRTWPQLLRVPSNTPVLRDSPNTQLGNDHNDHLPVDLVTRTERRKQIIERSWQFHRKQKLHSGQIVRRASSYAAPLIEQDGVLLFKEYDDDDRWQPFRVSMVSGDVRATRDAAYPGMDVENGIVEDDQYILVRSLQRTTMSTPIVPFTEIAEVESDIYGRKRRRSSRVFN</sequence>
<gene>
    <name evidence="2" type="ORF">CYNAS_LOCUS17532</name>
</gene>
<evidence type="ECO:0000256" key="1">
    <source>
        <dbReference type="SAM" id="SignalP"/>
    </source>
</evidence>
<dbReference type="AlphaFoldDB" id="A0AA36H8C6"/>
<reference evidence="2" key="1">
    <citation type="submission" date="2023-07" db="EMBL/GenBank/DDBJ databases">
        <authorList>
            <consortium name="CYATHOMIX"/>
        </authorList>
    </citation>
    <scope>NUCLEOTIDE SEQUENCE</scope>
    <source>
        <strain evidence="2">N/A</strain>
    </source>
</reference>